<organism evidence="1">
    <name type="scientific">marine metagenome</name>
    <dbReference type="NCBI Taxonomy" id="408172"/>
    <lineage>
        <taxon>unclassified sequences</taxon>
        <taxon>metagenomes</taxon>
        <taxon>ecological metagenomes</taxon>
    </lineage>
</organism>
<accession>A0A382SNY6</accession>
<name>A0A382SNY6_9ZZZZ</name>
<dbReference type="GO" id="GO:0003824">
    <property type="term" value="F:catalytic activity"/>
    <property type="evidence" value="ECO:0007669"/>
    <property type="project" value="InterPro"/>
</dbReference>
<feature type="non-terminal residue" evidence="1">
    <location>
        <position position="49"/>
    </location>
</feature>
<dbReference type="Gene3D" id="2.40.37.10">
    <property type="entry name" value="Lyase, Ornithine Decarboxylase, Chain A, domain 1"/>
    <property type="match status" value="1"/>
</dbReference>
<dbReference type="InterPro" id="IPR009006">
    <property type="entry name" value="Ala_racemase/Decarboxylase_C"/>
</dbReference>
<proteinExistence type="predicted"/>
<dbReference type="AlphaFoldDB" id="A0A382SNY6"/>
<sequence length="49" mass="5308">MTDDAASKMNSEWTIEDARGVYNIDRWGAEYFGINAAGCVVARPQQAAG</sequence>
<dbReference type="EMBL" id="UINC01130464">
    <property type="protein sequence ID" value="SVD11546.1"/>
    <property type="molecule type" value="Genomic_DNA"/>
</dbReference>
<evidence type="ECO:0008006" key="2">
    <source>
        <dbReference type="Google" id="ProtNLM"/>
    </source>
</evidence>
<evidence type="ECO:0000313" key="1">
    <source>
        <dbReference type="EMBL" id="SVD11546.1"/>
    </source>
</evidence>
<gene>
    <name evidence="1" type="ORF">METZ01_LOCUS364400</name>
</gene>
<reference evidence="1" key="1">
    <citation type="submission" date="2018-05" db="EMBL/GenBank/DDBJ databases">
        <authorList>
            <person name="Lanie J.A."/>
            <person name="Ng W.-L."/>
            <person name="Kazmierczak K.M."/>
            <person name="Andrzejewski T.M."/>
            <person name="Davidsen T.M."/>
            <person name="Wayne K.J."/>
            <person name="Tettelin H."/>
            <person name="Glass J.I."/>
            <person name="Rusch D."/>
            <person name="Podicherti R."/>
            <person name="Tsui H.-C.T."/>
            <person name="Winkler M.E."/>
        </authorList>
    </citation>
    <scope>NUCLEOTIDE SEQUENCE</scope>
</reference>
<protein>
    <recommendedName>
        <fullName evidence="2">Arginine decarboxylase</fullName>
    </recommendedName>
</protein>